<keyword evidence="2 5" id="KW-0812">Transmembrane</keyword>
<evidence type="ECO:0000256" key="3">
    <source>
        <dbReference type="ARBA" id="ARBA00022989"/>
    </source>
</evidence>
<dbReference type="EC" id="2.1.1.100" evidence="6"/>
<dbReference type="PANTHER" id="PTHR12714:SF9">
    <property type="entry name" value="PROTEIN-S-ISOPRENYLCYSTEINE O-METHYLTRANSFERASE"/>
    <property type="match status" value="1"/>
</dbReference>
<dbReference type="Gene3D" id="1.20.120.1630">
    <property type="match status" value="1"/>
</dbReference>
<accession>A0ABT8THU3</accession>
<comment type="subcellular location">
    <subcellularLocation>
        <location evidence="1">Endomembrane system</location>
        <topology evidence="1">Multi-pass membrane protein</topology>
    </subcellularLocation>
</comment>
<dbReference type="Proteomes" id="UP001168380">
    <property type="component" value="Unassembled WGS sequence"/>
</dbReference>
<feature type="transmembrane region" description="Helical" evidence="5">
    <location>
        <begin position="57"/>
        <end position="80"/>
    </location>
</feature>
<dbReference type="GO" id="GO:0004671">
    <property type="term" value="F:protein C-terminal S-isoprenylcysteine carboxyl O-methyltransferase activity"/>
    <property type="evidence" value="ECO:0007669"/>
    <property type="project" value="UniProtKB-EC"/>
</dbReference>
<name>A0ABT8THU3_9GAMM</name>
<keyword evidence="7" id="KW-1185">Reference proteome</keyword>
<protein>
    <submittedName>
        <fullName evidence="6">Isoprenylcysteine carboxylmethyltransferase family protein</fullName>
        <ecNumber evidence="6">2.1.1.100</ecNumber>
        <ecNumber evidence="6">2.1.1.334</ecNumber>
    </submittedName>
</protein>
<evidence type="ECO:0000256" key="4">
    <source>
        <dbReference type="ARBA" id="ARBA00023136"/>
    </source>
</evidence>
<evidence type="ECO:0000256" key="1">
    <source>
        <dbReference type="ARBA" id="ARBA00004127"/>
    </source>
</evidence>
<keyword evidence="6" id="KW-0808">Transferase</keyword>
<reference evidence="6" key="1">
    <citation type="submission" date="2023-07" db="EMBL/GenBank/DDBJ databases">
        <title>Gilvimarinus algae sp. nov., isolated from the surface of Kelp.</title>
        <authorList>
            <person name="Sun Y.Y."/>
            <person name="Gong Y."/>
            <person name="Du Z.J."/>
        </authorList>
    </citation>
    <scope>NUCLEOTIDE SEQUENCE</scope>
    <source>
        <strain evidence="6">SDUM040014</strain>
    </source>
</reference>
<evidence type="ECO:0000313" key="7">
    <source>
        <dbReference type="Proteomes" id="UP001168380"/>
    </source>
</evidence>
<keyword evidence="3 5" id="KW-1133">Transmembrane helix</keyword>
<keyword evidence="6" id="KW-0489">Methyltransferase</keyword>
<dbReference type="EC" id="2.1.1.334" evidence="6"/>
<keyword evidence="4 5" id="KW-0472">Membrane</keyword>
<feature type="transmembrane region" description="Helical" evidence="5">
    <location>
        <begin position="123"/>
        <end position="152"/>
    </location>
</feature>
<dbReference type="GO" id="GO:0032259">
    <property type="term" value="P:methylation"/>
    <property type="evidence" value="ECO:0007669"/>
    <property type="project" value="UniProtKB-KW"/>
</dbReference>
<gene>
    <name evidence="6" type="ORF">QWI16_15880</name>
</gene>
<sequence length="184" mass="20468">MMSTLFLILFLAGSAPLVWLCRRQLINPSCHGFYRFFAFECLLALALINLRPTELALLTPLGIASGACMLCSLAVVLTGLKQLHAAGTAERTDAPENFAFENTQVLVTGGIYRFVRHPMYSSLLLLGAGLFLQKPSAIAALLGLMAWGFVWLTARTEEKENLAFFGEPYQQYRHQSKMLVPFMF</sequence>
<dbReference type="EMBL" id="JAULRT010000062">
    <property type="protein sequence ID" value="MDO3383662.1"/>
    <property type="molecule type" value="Genomic_DNA"/>
</dbReference>
<dbReference type="RefSeq" id="WP_302714587.1">
    <property type="nucleotide sequence ID" value="NZ_JAULRT010000062.1"/>
</dbReference>
<feature type="transmembrane region" description="Helical" evidence="5">
    <location>
        <begin position="33"/>
        <end position="50"/>
    </location>
</feature>
<evidence type="ECO:0000256" key="5">
    <source>
        <dbReference type="SAM" id="Phobius"/>
    </source>
</evidence>
<dbReference type="Pfam" id="PF04191">
    <property type="entry name" value="PEMT"/>
    <property type="match status" value="1"/>
</dbReference>
<evidence type="ECO:0000256" key="2">
    <source>
        <dbReference type="ARBA" id="ARBA00022692"/>
    </source>
</evidence>
<evidence type="ECO:0000313" key="6">
    <source>
        <dbReference type="EMBL" id="MDO3383662.1"/>
    </source>
</evidence>
<comment type="caution">
    <text evidence="6">The sequence shown here is derived from an EMBL/GenBank/DDBJ whole genome shotgun (WGS) entry which is preliminary data.</text>
</comment>
<dbReference type="InterPro" id="IPR007318">
    <property type="entry name" value="Phopholipid_MeTrfase"/>
</dbReference>
<dbReference type="PANTHER" id="PTHR12714">
    <property type="entry name" value="PROTEIN-S ISOPRENYLCYSTEINE O-METHYLTRANSFERASE"/>
    <property type="match status" value="1"/>
</dbReference>
<proteinExistence type="predicted"/>
<organism evidence="6 7">
    <name type="scientific">Gilvimarinus algae</name>
    <dbReference type="NCBI Taxonomy" id="3058037"/>
    <lineage>
        <taxon>Bacteria</taxon>
        <taxon>Pseudomonadati</taxon>
        <taxon>Pseudomonadota</taxon>
        <taxon>Gammaproteobacteria</taxon>
        <taxon>Cellvibrionales</taxon>
        <taxon>Cellvibrionaceae</taxon>
        <taxon>Gilvimarinus</taxon>
    </lineage>
</organism>